<dbReference type="InterPro" id="IPR009000">
    <property type="entry name" value="Transl_B-barrel_sf"/>
</dbReference>
<evidence type="ECO:0000313" key="12">
    <source>
        <dbReference type="EMBL" id="SHK54101.1"/>
    </source>
</evidence>
<dbReference type="InterPro" id="IPR041709">
    <property type="entry name" value="EF-Tu_GTP-bd"/>
</dbReference>
<keyword evidence="4 10" id="KW-0251">Elongation factor</keyword>
<dbReference type="NCBIfam" id="TIGR00231">
    <property type="entry name" value="small_GTP"/>
    <property type="match status" value="1"/>
</dbReference>
<evidence type="ECO:0000256" key="4">
    <source>
        <dbReference type="ARBA" id="ARBA00022768"/>
    </source>
</evidence>
<organism evidence="12 13">
    <name type="scientific">Anaerotignum lactatifermentans DSM 14214</name>
    <dbReference type="NCBI Taxonomy" id="1121323"/>
    <lineage>
        <taxon>Bacteria</taxon>
        <taxon>Bacillati</taxon>
        <taxon>Bacillota</taxon>
        <taxon>Clostridia</taxon>
        <taxon>Lachnospirales</taxon>
        <taxon>Anaerotignaceae</taxon>
        <taxon>Anaerotignum</taxon>
    </lineage>
</organism>
<dbReference type="CDD" id="cd01884">
    <property type="entry name" value="EF_Tu"/>
    <property type="match status" value="1"/>
</dbReference>
<dbReference type="Pfam" id="PF03143">
    <property type="entry name" value="GTP_EFTU_D3"/>
    <property type="match status" value="1"/>
</dbReference>
<feature type="binding site" evidence="10">
    <location>
        <begin position="82"/>
        <end position="86"/>
    </location>
    <ligand>
        <name>GTP</name>
        <dbReference type="ChEBI" id="CHEBI:37565"/>
    </ligand>
</feature>
<dbReference type="InterPro" id="IPR005225">
    <property type="entry name" value="Small_GTP-bd"/>
</dbReference>
<dbReference type="FunFam" id="2.40.30.10:FF:000001">
    <property type="entry name" value="Elongation factor Tu"/>
    <property type="match status" value="1"/>
</dbReference>
<dbReference type="SUPFAM" id="SSF50447">
    <property type="entry name" value="Translation proteins"/>
    <property type="match status" value="1"/>
</dbReference>
<keyword evidence="8 10" id="KW-0342">GTP-binding</keyword>
<dbReference type="Proteomes" id="UP000183975">
    <property type="component" value="Unassembled WGS sequence"/>
</dbReference>
<dbReference type="GO" id="GO:0003746">
    <property type="term" value="F:translation elongation factor activity"/>
    <property type="evidence" value="ECO:0007669"/>
    <property type="project" value="UniProtKB-UniRule"/>
</dbReference>
<comment type="subunit">
    <text evidence="10">Monomer.</text>
</comment>
<dbReference type="Pfam" id="PF03144">
    <property type="entry name" value="GTP_EFTU_D2"/>
    <property type="match status" value="1"/>
</dbReference>
<comment type="catalytic activity">
    <reaction evidence="10">
        <text>GTP + H2O = GDP + phosphate + H(+)</text>
        <dbReference type="Rhea" id="RHEA:19669"/>
        <dbReference type="ChEBI" id="CHEBI:15377"/>
        <dbReference type="ChEBI" id="CHEBI:15378"/>
        <dbReference type="ChEBI" id="CHEBI:37565"/>
        <dbReference type="ChEBI" id="CHEBI:43474"/>
        <dbReference type="ChEBI" id="CHEBI:58189"/>
        <dbReference type="EC" id="3.6.5.3"/>
    </reaction>
</comment>
<gene>
    <name evidence="10" type="primary">tuf</name>
    <name evidence="12" type="ORF">SAMN02745138_01902</name>
</gene>
<proteinExistence type="inferred from homology"/>
<keyword evidence="5 10" id="KW-0378">Hydrolase</keyword>
<evidence type="ECO:0000256" key="7">
    <source>
        <dbReference type="ARBA" id="ARBA00022917"/>
    </source>
</evidence>
<evidence type="ECO:0000256" key="10">
    <source>
        <dbReference type="HAMAP-Rule" id="MF_00118"/>
    </source>
</evidence>
<feature type="binding site" evidence="10">
    <location>
        <begin position="19"/>
        <end position="26"/>
    </location>
    <ligand>
        <name>GTP</name>
        <dbReference type="ChEBI" id="CHEBI:37565"/>
    </ligand>
</feature>
<dbReference type="HAMAP" id="MF_00118_B">
    <property type="entry name" value="EF_Tu_B"/>
    <property type="match status" value="1"/>
</dbReference>
<feature type="domain" description="Tr-type G" evidence="11">
    <location>
        <begin position="10"/>
        <end position="206"/>
    </location>
</feature>
<dbReference type="Gene3D" id="2.40.30.10">
    <property type="entry name" value="Translation factors"/>
    <property type="match status" value="2"/>
</dbReference>
<dbReference type="InterPro" id="IPR004541">
    <property type="entry name" value="Transl_elong_EFTu/EF1A_bac/org"/>
</dbReference>
<dbReference type="InterPro" id="IPR033720">
    <property type="entry name" value="EFTU_2"/>
</dbReference>
<dbReference type="EMBL" id="FRAH01000032">
    <property type="protein sequence ID" value="SHK54101.1"/>
    <property type="molecule type" value="Genomic_DNA"/>
</dbReference>
<comment type="similarity">
    <text evidence="1 10">Belongs to the TRAFAC class translation factor GTPase superfamily. Classic translation factor GTPase family. EF-Tu/EF-1A subfamily.</text>
</comment>
<dbReference type="NCBIfam" id="NF009373">
    <property type="entry name" value="PRK12736.1"/>
    <property type="match status" value="1"/>
</dbReference>
<protein>
    <recommendedName>
        <fullName evidence="9 10">Elongation factor Tu</fullName>
        <shortName evidence="10">EF-Tu</shortName>
        <ecNumber evidence="10">3.6.5.3</ecNumber>
    </recommendedName>
</protein>
<dbReference type="SUPFAM" id="SSF52540">
    <property type="entry name" value="P-loop containing nucleoside triphosphate hydrolases"/>
    <property type="match status" value="1"/>
</dbReference>
<keyword evidence="7 10" id="KW-0648">Protein biosynthesis</keyword>
<dbReference type="InterPro" id="IPR000795">
    <property type="entry name" value="T_Tr_GTP-bd_dom"/>
</dbReference>
<dbReference type="InterPro" id="IPR009001">
    <property type="entry name" value="Transl_elong_EF1A/Init_IF2_C"/>
</dbReference>
<dbReference type="PRINTS" id="PR00315">
    <property type="entry name" value="ELONGATNFCT"/>
</dbReference>
<dbReference type="EC" id="3.6.5.3" evidence="10"/>
<dbReference type="AlphaFoldDB" id="A0A1M6TAU7"/>
<dbReference type="GO" id="GO:0000287">
    <property type="term" value="F:magnesium ion binding"/>
    <property type="evidence" value="ECO:0007669"/>
    <property type="project" value="UniProtKB-UniRule"/>
</dbReference>
<dbReference type="CDD" id="cd03697">
    <property type="entry name" value="EFTU_II"/>
    <property type="match status" value="1"/>
</dbReference>
<evidence type="ECO:0000256" key="5">
    <source>
        <dbReference type="ARBA" id="ARBA00022801"/>
    </source>
</evidence>
<keyword evidence="13" id="KW-1185">Reference proteome</keyword>
<dbReference type="SUPFAM" id="SSF50465">
    <property type="entry name" value="EF-Tu/eEF-1alpha/eIF2-gamma C-terminal domain"/>
    <property type="match status" value="1"/>
</dbReference>
<evidence type="ECO:0000313" key="13">
    <source>
        <dbReference type="Proteomes" id="UP000183975"/>
    </source>
</evidence>
<keyword evidence="6 10" id="KW-0460">Magnesium</keyword>
<dbReference type="PANTHER" id="PTHR43721">
    <property type="entry name" value="ELONGATION FACTOR TU-RELATED"/>
    <property type="match status" value="1"/>
</dbReference>
<keyword evidence="2 10" id="KW-0963">Cytoplasm</keyword>
<dbReference type="Gene3D" id="3.40.50.300">
    <property type="entry name" value="P-loop containing nucleotide triphosphate hydrolases"/>
    <property type="match status" value="1"/>
</dbReference>
<keyword evidence="3 10" id="KW-0547">Nucleotide-binding</keyword>
<comment type="function">
    <text evidence="10">GTP hydrolase that promotes the GTP-dependent binding of aminoacyl-tRNA to the A-site of ribosomes during protein biosynthesis.</text>
</comment>
<dbReference type="NCBIfam" id="TIGR00485">
    <property type="entry name" value="EF-Tu"/>
    <property type="match status" value="1"/>
</dbReference>
<evidence type="ECO:0000256" key="8">
    <source>
        <dbReference type="ARBA" id="ARBA00023134"/>
    </source>
</evidence>
<dbReference type="FunFam" id="3.40.50.300:FF:000003">
    <property type="entry name" value="Elongation factor Tu"/>
    <property type="match status" value="1"/>
</dbReference>
<feature type="binding site" evidence="10">
    <location>
        <position position="26"/>
    </location>
    <ligand>
        <name>Mg(2+)</name>
        <dbReference type="ChEBI" id="CHEBI:18420"/>
    </ligand>
</feature>
<evidence type="ECO:0000256" key="3">
    <source>
        <dbReference type="ARBA" id="ARBA00022741"/>
    </source>
</evidence>
<dbReference type="GO" id="GO:0005829">
    <property type="term" value="C:cytosol"/>
    <property type="evidence" value="ECO:0007669"/>
    <property type="project" value="TreeGrafter"/>
</dbReference>
<dbReference type="InterPro" id="IPR004161">
    <property type="entry name" value="EFTu-like_2"/>
</dbReference>
<feature type="binding site" evidence="10">
    <location>
        <begin position="137"/>
        <end position="140"/>
    </location>
    <ligand>
        <name>GTP</name>
        <dbReference type="ChEBI" id="CHEBI:37565"/>
    </ligand>
</feature>
<name>A0A1M6TAU7_9FIRM</name>
<dbReference type="InterPro" id="IPR004160">
    <property type="entry name" value="Transl_elong_EFTu/EF1A_C"/>
</dbReference>
<evidence type="ECO:0000256" key="9">
    <source>
        <dbReference type="ARBA" id="ARBA00029554"/>
    </source>
</evidence>
<dbReference type="GO" id="GO:0005525">
    <property type="term" value="F:GTP binding"/>
    <property type="evidence" value="ECO:0007669"/>
    <property type="project" value="UniProtKB-UniRule"/>
</dbReference>
<evidence type="ECO:0000256" key="1">
    <source>
        <dbReference type="ARBA" id="ARBA00007249"/>
    </source>
</evidence>
<dbReference type="RefSeq" id="WP_072851242.1">
    <property type="nucleotide sequence ID" value="NZ_FRAH01000032.1"/>
</dbReference>
<sequence length="397" mass="44136">MAKQKFERTKPHMNIGTIGHVDHGKTTLTAAITKTLHERYQIGEAVAFENIDKAPEERERGITISTAHVEYETPTRHYAHVDCPGHADYVKNMITGAAQMDGAILVVAATDGPMAQTREHILLSRQVGVPYIVVFMNKCDMVEDEELLDLVEMEIRELLNEYEFPGDDIPIIRGSAFQALQDPAGPWGDKIIELFDAIESYIPEPERDTDKPFLMPVEDVFSITGRGTVATGRVERGVVKVQDEVEIVGLTDEIRKVVVTGVEMFRKLLDQAEAGDNIGVLLRGVQRNEIERGQVLAKPGSITPHTKFKAQVYVLSKEEGGRHTPFFNNYRPQFYFRTTDVTGVISLPEGTEMCMPGDNVEMTIELITPVAMNQGLRFAIREGGRTVGAGSVVEIIE</sequence>
<dbReference type="PANTHER" id="PTHR43721:SF22">
    <property type="entry name" value="ELONGATION FACTOR TU, MITOCHONDRIAL"/>
    <property type="match status" value="1"/>
</dbReference>
<keyword evidence="10" id="KW-0479">Metal-binding</keyword>
<accession>A0A1M6TAU7</accession>
<dbReference type="NCBIfam" id="NF009372">
    <property type="entry name" value="PRK12735.1"/>
    <property type="match status" value="1"/>
</dbReference>
<dbReference type="CDD" id="cd03707">
    <property type="entry name" value="EFTU_III"/>
    <property type="match status" value="1"/>
</dbReference>
<dbReference type="Pfam" id="PF00009">
    <property type="entry name" value="GTP_EFTU"/>
    <property type="match status" value="1"/>
</dbReference>
<evidence type="ECO:0000256" key="6">
    <source>
        <dbReference type="ARBA" id="ARBA00022842"/>
    </source>
</evidence>
<dbReference type="GO" id="GO:0003924">
    <property type="term" value="F:GTPase activity"/>
    <property type="evidence" value="ECO:0007669"/>
    <property type="project" value="UniProtKB-UniRule"/>
</dbReference>
<dbReference type="PROSITE" id="PS00301">
    <property type="entry name" value="G_TR_1"/>
    <property type="match status" value="1"/>
</dbReference>
<dbReference type="PROSITE" id="PS51722">
    <property type="entry name" value="G_TR_2"/>
    <property type="match status" value="1"/>
</dbReference>
<dbReference type="InterPro" id="IPR050055">
    <property type="entry name" value="EF-Tu_GTPase"/>
</dbReference>
<dbReference type="OrthoDB" id="9804504at2"/>
<dbReference type="InterPro" id="IPR031157">
    <property type="entry name" value="G_TR_CS"/>
</dbReference>
<dbReference type="InterPro" id="IPR027417">
    <property type="entry name" value="P-loop_NTPase"/>
</dbReference>
<comment type="subcellular location">
    <subcellularLocation>
        <location evidence="10">Cytoplasm</location>
    </subcellularLocation>
</comment>
<evidence type="ECO:0000259" key="11">
    <source>
        <dbReference type="PROSITE" id="PS51722"/>
    </source>
</evidence>
<evidence type="ECO:0000256" key="2">
    <source>
        <dbReference type="ARBA" id="ARBA00022490"/>
    </source>
</evidence>
<dbReference type="NCBIfam" id="NF000766">
    <property type="entry name" value="PRK00049.1"/>
    <property type="match status" value="1"/>
</dbReference>
<reference evidence="12 13" key="1">
    <citation type="submission" date="2016-11" db="EMBL/GenBank/DDBJ databases">
        <authorList>
            <person name="Jaros S."/>
            <person name="Januszkiewicz K."/>
            <person name="Wedrychowicz H."/>
        </authorList>
    </citation>
    <scope>NUCLEOTIDE SEQUENCE [LARGE SCALE GENOMIC DNA]</scope>
    <source>
        <strain evidence="12 13">DSM 14214</strain>
    </source>
</reference>